<keyword evidence="1" id="KW-0175">Coiled coil</keyword>
<feature type="domain" description="SLH" evidence="3">
    <location>
        <begin position="97"/>
        <end position="168"/>
    </location>
</feature>
<organism evidence="4 5">
    <name type="scientific">Aedoeadaptatus ivorii</name>
    <dbReference type="NCBI Taxonomy" id="54006"/>
    <lineage>
        <taxon>Bacteria</taxon>
        <taxon>Bacillati</taxon>
        <taxon>Bacillota</taxon>
        <taxon>Tissierellia</taxon>
        <taxon>Tissierellales</taxon>
        <taxon>Peptoniphilaceae</taxon>
        <taxon>Aedoeadaptatus</taxon>
    </lineage>
</organism>
<proteinExistence type="predicted"/>
<sequence length="804" mass="89319">MKKKFLSLVLALVMVLGTFGNVFAAAATDKKEVPKLTSTNQKVQWLIDNKIVIGLADDEGKETGNMDLDSPIRRDAVAKMLVYAIGEQDLAAKLQGLYRPFPDVTVDSIVNGYISVGASKSSPANGLPFIEGYNEDGTFRPQREVSYAELAKMLVVLVKEDLTKDMAYKANRDWATTWMRWAAQEGILDGVSVADEHAKAPRKDAFAMIYNAFYKLRTVKPVPTNETRGIISKKSVNYDLVLNQGDFEKKFKVTNETVFVSAKGDTQLWLESILDRNSYFVGSLVRVLADKDGNVSHIIEMGNPVVGLQNRTTAWVDLGNKTLDQAQSSFAVDAKDDVTLKVDGENKLDNIRFGGEKYQTTSDTVYYVADYDQNILTQMKDKAAVAKLLGDKTERVYLAYEVLPKSGVKEAKVVVFNNAKNQDTNDIVRVEKAVSRPDFMLSFQKPGYNPTTIEQVDLRKIDTVWPYNYNFTNYDVIDLAHRNGELRNGNVLIDYEKDPIYEIKDLQLVEPDKTTKNVEIEKANSIVLKDKYGFTNSFDLSANTKTFFRNQLVKGEKVQIELAENGNKLAIISVVPETDELRGKMVDNSDVAKDPEVVTGKFISFTPGENGQLSHVLVYLKDGDTYSPRKTPFVTKLGVTKFGVDGASRPAAGDVLEMTIKRINNDNIVGEIIDVKNHGATFEDALAQHKETSIKELKDANLLTDAIEKAINDAATFAEVNDIVDKAKNPAVYDFIAAEAKVTAKDDINVDAPTKKAIEDAKTAYDELNAEQKEREDVKAAIASLNEKIEKYNNAADEDLEPIA</sequence>
<dbReference type="EMBL" id="LR134523">
    <property type="protein sequence ID" value="VEJ36219.1"/>
    <property type="molecule type" value="Genomic_DNA"/>
</dbReference>
<evidence type="ECO:0000259" key="3">
    <source>
        <dbReference type="PROSITE" id="PS51272"/>
    </source>
</evidence>
<name>A0A3S5BWK9_9FIRM</name>
<dbReference type="KEGG" id="piv:NCTC13079_01423"/>
<feature type="coiled-coil region" evidence="1">
    <location>
        <begin position="758"/>
        <end position="795"/>
    </location>
</feature>
<dbReference type="OrthoDB" id="1704165at2"/>
<evidence type="ECO:0000313" key="4">
    <source>
        <dbReference type="EMBL" id="VEJ36219.1"/>
    </source>
</evidence>
<dbReference type="PROSITE" id="PS51272">
    <property type="entry name" value="SLH"/>
    <property type="match status" value="1"/>
</dbReference>
<dbReference type="AlphaFoldDB" id="A0A3S5BWK9"/>
<evidence type="ECO:0000256" key="1">
    <source>
        <dbReference type="SAM" id="Coils"/>
    </source>
</evidence>
<feature type="chain" id="PRO_5038751412" description="SLH domain-containing protein" evidence="2">
    <location>
        <begin position="25"/>
        <end position="804"/>
    </location>
</feature>
<gene>
    <name evidence="4" type="ORF">NCTC13079_01423</name>
</gene>
<keyword evidence="2" id="KW-0732">Signal</keyword>
<reference evidence="4 5" key="1">
    <citation type="submission" date="2018-12" db="EMBL/GenBank/DDBJ databases">
        <authorList>
            <consortium name="Pathogen Informatics"/>
        </authorList>
    </citation>
    <scope>NUCLEOTIDE SEQUENCE [LARGE SCALE GENOMIC DNA]</scope>
    <source>
        <strain evidence="4 5">NCTC13079</strain>
    </source>
</reference>
<protein>
    <recommendedName>
        <fullName evidence="3">SLH domain-containing protein</fullName>
    </recommendedName>
</protein>
<evidence type="ECO:0000313" key="5">
    <source>
        <dbReference type="Proteomes" id="UP000269544"/>
    </source>
</evidence>
<dbReference type="RefSeq" id="WP_126466122.1">
    <property type="nucleotide sequence ID" value="NZ_LR134523.1"/>
</dbReference>
<accession>A0A3S5BWK9</accession>
<dbReference type="Gene3D" id="1.10.8.40">
    <property type="entry name" value="Albumin-binding domain"/>
    <property type="match status" value="1"/>
</dbReference>
<dbReference type="Proteomes" id="UP000269544">
    <property type="component" value="Chromosome"/>
</dbReference>
<evidence type="ECO:0000256" key="2">
    <source>
        <dbReference type="SAM" id="SignalP"/>
    </source>
</evidence>
<keyword evidence="5" id="KW-1185">Reference proteome</keyword>
<feature type="signal peptide" evidence="2">
    <location>
        <begin position="1"/>
        <end position="24"/>
    </location>
</feature>
<dbReference type="InterPro" id="IPR001119">
    <property type="entry name" value="SLH_dom"/>
</dbReference>